<dbReference type="InterPro" id="IPR050553">
    <property type="entry name" value="Thioredoxin_ResA/DsbE_sf"/>
</dbReference>
<keyword evidence="1" id="KW-0732">Signal</keyword>
<evidence type="ECO:0000313" key="3">
    <source>
        <dbReference type="EMBL" id="POP52772.1"/>
    </source>
</evidence>
<feature type="signal peptide" evidence="1">
    <location>
        <begin position="1"/>
        <end position="19"/>
    </location>
</feature>
<dbReference type="EMBL" id="PQGG01000024">
    <property type="protein sequence ID" value="POP52772.1"/>
    <property type="molecule type" value="Genomic_DNA"/>
</dbReference>
<dbReference type="InterPro" id="IPR013740">
    <property type="entry name" value="Redoxin"/>
</dbReference>
<dbReference type="PANTHER" id="PTHR42852:SF17">
    <property type="entry name" value="THIOREDOXIN-LIKE PROTEIN HI_1115"/>
    <property type="match status" value="1"/>
</dbReference>
<evidence type="ECO:0000313" key="4">
    <source>
        <dbReference type="Proteomes" id="UP000237222"/>
    </source>
</evidence>
<reference evidence="3" key="1">
    <citation type="submission" date="2018-01" db="EMBL/GenBank/DDBJ databases">
        <authorList>
            <person name="Yu X.-D."/>
        </authorList>
    </citation>
    <scope>NUCLEOTIDE SEQUENCE</scope>
    <source>
        <strain evidence="3">ZX-21</strain>
    </source>
</reference>
<feature type="domain" description="Thioredoxin" evidence="2">
    <location>
        <begin position="23"/>
        <end position="164"/>
    </location>
</feature>
<dbReference type="OrthoDB" id="9799347at2"/>
<feature type="chain" id="PRO_5015703667" evidence="1">
    <location>
        <begin position="20"/>
        <end position="167"/>
    </location>
</feature>
<dbReference type="InterPro" id="IPR013766">
    <property type="entry name" value="Thioredoxin_domain"/>
</dbReference>
<dbReference type="InterPro" id="IPR036249">
    <property type="entry name" value="Thioredoxin-like_sf"/>
</dbReference>
<dbReference type="Pfam" id="PF08534">
    <property type="entry name" value="Redoxin"/>
    <property type="match status" value="1"/>
</dbReference>
<evidence type="ECO:0000259" key="2">
    <source>
        <dbReference type="PROSITE" id="PS51352"/>
    </source>
</evidence>
<dbReference type="SUPFAM" id="SSF52833">
    <property type="entry name" value="Thioredoxin-like"/>
    <property type="match status" value="1"/>
</dbReference>
<dbReference type="Proteomes" id="UP000237222">
    <property type="component" value="Unassembled WGS sequence"/>
</dbReference>
<organism evidence="3 4">
    <name type="scientific">Zhongshania marina</name>
    <dbReference type="NCBI Taxonomy" id="2304603"/>
    <lineage>
        <taxon>Bacteria</taxon>
        <taxon>Pseudomonadati</taxon>
        <taxon>Pseudomonadota</taxon>
        <taxon>Gammaproteobacteria</taxon>
        <taxon>Cellvibrionales</taxon>
        <taxon>Spongiibacteraceae</taxon>
        <taxon>Zhongshania</taxon>
    </lineage>
</organism>
<dbReference type="PROSITE" id="PS51352">
    <property type="entry name" value="THIOREDOXIN_2"/>
    <property type="match status" value="1"/>
</dbReference>
<dbReference type="Gene3D" id="3.40.30.10">
    <property type="entry name" value="Glutaredoxin"/>
    <property type="match status" value="1"/>
</dbReference>
<accession>A0A2S4HFK4</accession>
<evidence type="ECO:0000256" key="1">
    <source>
        <dbReference type="SAM" id="SignalP"/>
    </source>
</evidence>
<dbReference type="AlphaFoldDB" id="A0A2S4HFK4"/>
<gene>
    <name evidence="3" type="ORF">C0068_10215</name>
</gene>
<dbReference type="RefSeq" id="WP_103684395.1">
    <property type="nucleotide sequence ID" value="NZ_PQGG01000024.1"/>
</dbReference>
<proteinExistence type="predicted"/>
<dbReference type="PANTHER" id="PTHR42852">
    <property type="entry name" value="THIOL:DISULFIDE INTERCHANGE PROTEIN DSBE"/>
    <property type="match status" value="1"/>
</dbReference>
<protein>
    <submittedName>
        <fullName evidence="3">Redoxin</fullName>
    </submittedName>
</protein>
<sequence>MTDLRLILISIILFFSAGAAVAVTAGDKAPEFSRVDMLDGQRHNLADYAGKVVYVDFWASWCGPCRQSLPSLEALYKELGERGFAVLAINVDAYSQDASSFLKAYPVTYPVLRDPDNSLPAAFGVKGMPTAFLLDKKGLVHRVHEGFRPGDAERLRKEVLALLAEES</sequence>
<name>A0A2S4HFK4_9GAMM</name>
<comment type="caution">
    <text evidence="3">The sequence shown here is derived from an EMBL/GenBank/DDBJ whole genome shotgun (WGS) entry which is preliminary data.</text>
</comment>
<dbReference type="PRINTS" id="PR00421">
    <property type="entry name" value="THIOREDOXIN"/>
</dbReference>
<dbReference type="CDD" id="cd02966">
    <property type="entry name" value="TlpA_like_family"/>
    <property type="match status" value="1"/>
</dbReference>
<dbReference type="GO" id="GO:0016491">
    <property type="term" value="F:oxidoreductase activity"/>
    <property type="evidence" value="ECO:0007669"/>
    <property type="project" value="InterPro"/>
</dbReference>